<sequence length="327" mass="36894">MALTITMPEVAKLNDQAHSPVVIQLHQDSAPYEQVVALQDTIEQHLADAGAVLLRGGNFGSPAQVEQLAACFMTQVLTNNTEHRPASTNGNVQRPVEYSESEFLLWHNENTFNQRFPGRAIFACEQPALSGGQTPIADARSVLSQLPADLVQEFIDKQVMYVRNYQADDFVGLGWKTIFQTENKAEVEAKCRDQALEFEWRGEQLTTRAIRPAVVIHPATQAPCWVTQAQHWHFSCLNEDLKENLAIMFDDEADYPRNCYFGNGDRISDQTMAQILQVYQANHQQFDWQQGDVMLVDNLLKAHARNPYQGARKILVCFGDPISFSQL</sequence>
<dbReference type="Proteomes" id="UP000036850">
    <property type="component" value="Unassembled WGS sequence"/>
</dbReference>
<dbReference type="InterPro" id="IPR042098">
    <property type="entry name" value="TauD-like_sf"/>
</dbReference>
<dbReference type="Pfam" id="PF02668">
    <property type="entry name" value="TauD"/>
    <property type="match status" value="1"/>
</dbReference>
<dbReference type="AlphaFoldDB" id="A0A0L0EW43"/>
<keyword evidence="3" id="KW-0045">Antibiotic biosynthesis</keyword>
<gene>
    <name evidence="5" type="ORF">AC626_03495</name>
</gene>
<dbReference type="InterPro" id="IPR050411">
    <property type="entry name" value="AlphaKG_dependent_hydroxylases"/>
</dbReference>
<dbReference type="PANTHER" id="PTHR10696:SF56">
    <property type="entry name" value="TAUD_TFDA-LIKE DOMAIN-CONTAINING PROTEIN"/>
    <property type="match status" value="1"/>
</dbReference>
<keyword evidence="2" id="KW-0560">Oxidoreductase</keyword>
<evidence type="ECO:0000313" key="6">
    <source>
        <dbReference type="Proteomes" id="UP000036850"/>
    </source>
</evidence>
<name>A0A0L0EW43_9GAMM</name>
<comment type="caution">
    <text evidence="5">The sequence shown here is derived from an EMBL/GenBank/DDBJ whole genome shotgun (WGS) entry which is preliminary data.</text>
</comment>
<dbReference type="PATRIC" id="fig|43658.6.peg.2103"/>
<evidence type="ECO:0000256" key="2">
    <source>
        <dbReference type="ARBA" id="ARBA00023002"/>
    </source>
</evidence>
<evidence type="ECO:0000313" key="5">
    <source>
        <dbReference type="EMBL" id="KNC68629.1"/>
    </source>
</evidence>
<proteinExistence type="predicted"/>
<organism evidence="5 6">
    <name type="scientific">Pseudoalteromonas rubra</name>
    <dbReference type="NCBI Taxonomy" id="43658"/>
    <lineage>
        <taxon>Bacteria</taxon>
        <taxon>Pseudomonadati</taxon>
        <taxon>Pseudomonadota</taxon>
        <taxon>Gammaproteobacteria</taxon>
        <taxon>Alteromonadales</taxon>
        <taxon>Pseudoalteromonadaceae</taxon>
        <taxon>Pseudoalteromonas</taxon>
    </lineage>
</organism>
<dbReference type="SUPFAM" id="SSF51197">
    <property type="entry name" value="Clavaminate synthase-like"/>
    <property type="match status" value="1"/>
</dbReference>
<dbReference type="Gene3D" id="3.60.130.10">
    <property type="entry name" value="Clavaminate synthase-like"/>
    <property type="match status" value="1"/>
</dbReference>
<accession>A0A0L0EW43</accession>
<dbReference type="EMBL" id="LFZX01000015">
    <property type="protein sequence ID" value="KNC68629.1"/>
    <property type="molecule type" value="Genomic_DNA"/>
</dbReference>
<dbReference type="PANTHER" id="PTHR10696">
    <property type="entry name" value="GAMMA-BUTYROBETAINE HYDROXYLASE-RELATED"/>
    <property type="match status" value="1"/>
</dbReference>
<dbReference type="GO" id="GO:0016706">
    <property type="term" value="F:2-oxoglutarate-dependent dioxygenase activity"/>
    <property type="evidence" value="ECO:0007669"/>
    <property type="project" value="UniProtKB-ARBA"/>
</dbReference>
<evidence type="ECO:0000256" key="1">
    <source>
        <dbReference type="ARBA" id="ARBA00001954"/>
    </source>
</evidence>
<evidence type="ECO:0000256" key="3">
    <source>
        <dbReference type="ARBA" id="ARBA00023194"/>
    </source>
</evidence>
<feature type="domain" description="TauD/TfdA-like" evidence="4">
    <location>
        <begin position="34"/>
        <end position="317"/>
    </location>
</feature>
<dbReference type="OrthoDB" id="9769888at2"/>
<dbReference type="InterPro" id="IPR003819">
    <property type="entry name" value="TauD/TfdA-like"/>
</dbReference>
<protein>
    <recommendedName>
        <fullName evidence="4">TauD/TfdA-like domain-containing protein</fullName>
    </recommendedName>
</protein>
<evidence type="ECO:0000259" key="4">
    <source>
        <dbReference type="Pfam" id="PF02668"/>
    </source>
</evidence>
<dbReference type="GO" id="GO:0017000">
    <property type="term" value="P:antibiotic biosynthetic process"/>
    <property type="evidence" value="ECO:0007669"/>
    <property type="project" value="UniProtKB-KW"/>
</dbReference>
<comment type="cofactor">
    <cofactor evidence="1">
        <name>Fe(2+)</name>
        <dbReference type="ChEBI" id="CHEBI:29033"/>
    </cofactor>
</comment>
<reference evidence="6" key="1">
    <citation type="submission" date="2015-07" db="EMBL/GenBank/DDBJ databases">
        <title>Draft genome sequence of a Pseudoalteromonas rubra strain, OCN096, isolated from Kaneohe Bay, Oahu, Hawaii.</title>
        <authorList>
            <person name="Beurmann S."/>
            <person name="Ushijima B."/>
            <person name="Belcaid M."/>
            <person name="Callahan S.M."/>
            <person name="Aeby G.S."/>
        </authorList>
    </citation>
    <scope>NUCLEOTIDE SEQUENCE [LARGE SCALE GENOMIC DNA]</scope>
    <source>
        <strain evidence="6">OCN096</strain>
    </source>
</reference>